<organism evidence="3 4">
    <name type="scientific">Heracleum sosnowskyi</name>
    <dbReference type="NCBI Taxonomy" id="360622"/>
    <lineage>
        <taxon>Eukaryota</taxon>
        <taxon>Viridiplantae</taxon>
        <taxon>Streptophyta</taxon>
        <taxon>Embryophyta</taxon>
        <taxon>Tracheophyta</taxon>
        <taxon>Spermatophyta</taxon>
        <taxon>Magnoliopsida</taxon>
        <taxon>eudicotyledons</taxon>
        <taxon>Gunneridae</taxon>
        <taxon>Pentapetalae</taxon>
        <taxon>asterids</taxon>
        <taxon>campanulids</taxon>
        <taxon>Apiales</taxon>
        <taxon>Apiaceae</taxon>
        <taxon>Apioideae</taxon>
        <taxon>apioid superclade</taxon>
        <taxon>Tordylieae</taxon>
        <taxon>Tordyliinae</taxon>
        <taxon>Heracleum</taxon>
    </lineage>
</organism>
<accession>A0AAD8MEN4</accession>
<feature type="region of interest" description="Disordered" evidence="2">
    <location>
        <begin position="1"/>
        <end position="44"/>
    </location>
</feature>
<proteinExistence type="predicted"/>
<dbReference type="PANTHER" id="PTHR38936:SF1">
    <property type="entry name" value="DUF641 DOMAIN-CONTAINING PROTEIN"/>
    <property type="match status" value="1"/>
</dbReference>
<sequence length="220" mass="25167">MGKKRKSANLHNLTFRSPGVHETTTSIPVRKRNSNVNSAPTRQSRRLKNLALTEDRQIEVDNEPIDLDESEREDVLEIVEIDEPIPCDKSLQEKLDQLVEDVEDVEMLKSKINETDISRDSSSELNYKTLYICSQKKIQSLAFENGKLSNHLLIARAKIEKRESGKDFGAKIMEVLESNLTKATEALVKLSSQAVFPVSPSQPDQVKRRRRNKWKKIEIL</sequence>
<evidence type="ECO:0000256" key="1">
    <source>
        <dbReference type="SAM" id="Coils"/>
    </source>
</evidence>
<evidence type="ECO:0000313" key="3">
    <source>
        <dbReference type="EMBL" id="KAK1373020.1"/>
    </source>
</evidence>
<name>A0AAD8MEN4_9APIA</name>
<feature type="coiled-coil region" evidence="1">
    <location>
        <begin position="88"/>
        <end position="115"/>
    </location>
</feature>
<reference evidence="3" key="1">
    <citation type="submission" date="2023-02" db="EMBL/GenBank/DDBJ databases">
        <title>Genome of toxic invasive species Heracleum sosnowskyi carries increased number of genes despite the absence of recent whole-genome duplications.</title>
        <authorList>
            <person name="Schelkunov M."/>
            <person name="Shtratnikova V."/>
            <person name="Makarenko M."/>
            <person name="Klepikova A."/>
            <person name="Omelchenko D."/>
            <person name="Novikova G."/>
            <person name="Obukhova E."/>
            <person name="Bogdanov V."/>
            <person name="Penin A."/>
            <person name="Logacheva M."/>
        </authorList>
    </citation>
    <scope>NUCLEOTIDE SEQUENCE</scope>
    <source>
        <strain evidence="3">Hsosn_3</strain>
        <tissue evidence="3">Leaf</tissue>
    </source>
</reference>
<keyword evidence="4" id="KW-1185">Reference proteome</keyword>
<gene>
    <name evidence="3" type="ORF">POM88_029213</name>
</gene>
<dbReference type="EMBL" id="JAUIZM010000007">
    <property type="protein sequence ID" value="KAK1373020.1"/>
    <property type="molecule type" value="Genomic_DNA"/>
</dbReference>
<protein>
    <submittedName>
        <fullName evidence="3">Uncharacterized protein</fullName>
    </submittedName>
</protein>
<dbReference type="PANTHER" id="PTHR38936">
    <property type="entry name" value="TITIN-LIKE ISOFORM X2"/>
    <property type="match status" value="1"/>
</dbReference>
<evidence type="ECO:0000313" key="4">
    <source>
        <dbReference type="Proteomes" id="UP001237642"/>
    </source>
</evidence>
<evidence type="ECO:0000256" key="2">
    <source>
        <dbReference type="SAM" id="MobiDB-lite"/>
    </source>
</evidence>
<dbReference type="AlphaFoldDB" id="A0AAD8MEN4"/>
<comment type="caution">
    <text evidence="3">The sequence shown here is derived from an EMBL/GenBank/DDBJ whole genome shotgun (WGS) entry which is preliminary data.</text>
</comment>
<dbReference type="Proteomes" id="UP001237642">
    <property type="component" value="Unassembled WGS sequence"/>
</dbReference>
<keyword evidence="1" id="KW-0175">Coiled coil</keyword>
<reference evidence="3" key="2">
    <citation type="submission" date="2023-05" db="EMBL/GenBank/DDBJ databases">
        <authorList>
            <person name="Schelkunov M.I."/>
        </authorList>
    </citation>
    <scope>NUCLEOTIDE SEQUENCE</scope>
    <source>
        <strain evidence="3">Hsosn_3</strain>
        <tissue evidence="3">Leaf</tissue>
    </source>
</reference>